<feature type="compositionally biased region" description="Low complexity" evidence="7">
    <location>
        <begin position="9"/>
        <end position="25"/>
    </location>
</feature>
<evidence type="ECO:0000256" key="2">
    <source>
        <dbReference type="ARBA" id="ARBA00022448"/>
    </source>
</evidence>
<keyword evidence="5 8" id="KW-1133">Transmembrane helix</keyword>
<name>A0AAU3HYS9_9ACTN</name>
<feature type="transmembrane region" description="Helical" evidence="8">
    <location>
        <begin position="385"/>
        <end position="405"/>
    </location>
</feature>
<keyword evidence="6 8" id="KW-0472">Membrane</keyword>
<keyword evidence="4 8" id="KW-0812">Transmembrane</keyword>
<feature type="region of interest" description="Disordered" evidence="7">
    <location>
        <begin position="1"/>
        <end position="25"/>
    </location>
</feature>
<sequence length="448" mass="48160">MTEQQTLPTTAVGEESAAEGGAITAEAERRGPSLWRSRNFLLLWSGQTVGELGSRISSVAVPLLATSTLHASVFQVSLLTFLAWLPYLLISLPAGIIADRVDQRKLMIACDLGRMVLMASLPIVALGWELHLWYLYAVVGLSGVLTVLFKVSYQAQLPRLVDEDQLVDGNAKLVMSQDFAEFIGPSISGVLIGLIGATKTFFTNSAAFLVSALTLSLMRPAPGRAEKPAKAKERTSVRTEMTEGLGFIRSQPILRRILACTTTSNFFVMATSSIEVTYLVRELEAPSWAVGLVFSISAVGGLAVGAVANRLSNKIGTARVIWIAMAAPGPLYMLMPLARPGWGVFLYGLGLAAFSANACLYNVGATSYQQRITPTHLLGRVNASFMWICYGVIPLGALTGGTLAAQLGLRPALWICVLGTWSAALFVFFSPLRKMRNLPETDRSVVTA</sequence>
<dbReference type="InterPro" id="IPR036259">
    <property type="entry name" value="MFS_trans_sf"/>
</dbReference>
<reference evidence="9" key="1">
    <citation type="submission" date="2022-10" db="EMBL/GenBank/DDBJ databases">
        <title>The complete genomes of actinobacterial strains from the NBC collection.</title>
        <authorList>
            <person name="Joergensen T.S."/>
            <person name="Alvarez Arevalo M."/>
            <person name="Sterndorff E.B."/>
            <person name="Faurdal D."/>
            <person name="Vuksanovic O."/>
            <person name="Mourched A.-S."/>
            <person name="Charusanti P."/>
            <person name="Shaw S."/>
            <person name="Blin K."/>
            <person name="Weber T."/>
        </authorList>
    </citation>
    <scope>NUCLEOTIDE SEQUENCE</scope>
    <source>
        <strain evidence="9">NBC_01393</strain>
    </source>
</reference>
<feature type="transmembrane region" description="Helical" evidence="8">
    <location>
        <begin position="344"/>
        <end position="364"/>
    </location>
</feature>
<protein>
    <submittedName>
        <fullName evidence="9">MFS transporter</fullName>
    </submittedName>
</protein>
<dbReference type="InterPro" id="IPR010290">
    <property type="entry name" value="TM_effector"/>
</dbReference>
<keyword evidence="2" id="KW-0813">Transport</keyword>
<dbReference type="AlphaFoldDB" id="A0AAU3HYS9"/>
<dbReference type="Gene3D" id="1.20.1250.20">
    <property type="entry name" value="MFS general substrate transporter like domains"/>
    <property type="match status" value="1"/>
</dbReference>
<comment type="subcellular location">
    <subcellularLocation>
        <location evidence="1">Cell membrane</location>
        <topology evidence="1">Multi-pass membrane protein</topology>
    </subcellularLocation>
</comment>
<dbReference type="EMBL" id="CP109546">
    <property type="protein sequence ID" value="WTZ10562.1"/>
    <property type="molecule type" value="Genomic_DNA"/>
</dbReference>
<feature type="transmembrane region" description="Helical" evidence="8">
    <location>
        <begin position="73"/>
        <end position="94"/>
    </location>
</feature>
<evidence type="ECO:0000256" key="1">
    <source>
        <dbReference type="ARBA" id="ARBA00004651"/>
    </source>
</evidence>
<dbReference type="PANTHER" id="PTHR23513">
    <property type="entry name" value="INTEGRAL MEMBRANE EFFLUX PROTEIN-RELATED"/>
    <property type="match status" value="1"/>
</dbReference>
<dbReference type="Pfam" id="PF05977">
    <property type="entry name" value="MFS_3"/>
    <property type="match status" value="1"/>
</dbReference>
<evidence type="ECO:0000256" key="8">
    <source>
        <dbReference type="SAM" id="Phobius"/>
    </source>
</evidence>
<gene>
    <name evidence="9" type="ORF">OG699_22820</name>
</gene>
<evidence type="ECO:0000313" key="9">
    <source>
        <dbReference type="EMBL" id="WTZ10562.1"/>
    </source>
</evidence>
<dbReference type="CDD" id="cd06173">
    <property type="entry name" value="MFS_MefA_like"/>
    <property type="match status" value="1"/>
</dbReference>
<proteinExistence type="predicted"/>
<accession>A0AAU3HYS9</accession>
<dbReference type="SUPFAM" id="SSF103473">
    <property type="entry name" value="MFS general substrate transporter"/>
    <property type="match status" value="1"/>
</dbReference>
<organism evidence="9">
    <name type="scientific">Streptomyces sp. NBC_01393</name>
    <dbReference type="NCBI Taxonomy" id="2903851"/>
    <lineage>
        <taxon>Bacteria</taxon>
        <taxon>Bacillati</taxon>
        <taxon>Actinomycetota</taxon>
        <taxon>Actinomycetes</taxon>
        <taxon>Kitasatosporales</taxon>
        <taxon>Streptomycetaceae</taxon>
        <taxon>Streptomyces</taxon>
    </lineage>
</organism>
<feature type="transmembrane region" description="Helical" evidence="8">
    <location>
        <begin position="133"/>
        <end position="151"/>
    </location>
</feature>
<feature type="transmembrane region" description="Helical" evidence="8">
    <location>
        <begin position="286"/>
        <end position="308"/>
    </location>
</feature>
<evidence type="ECO:0000256" key="7">
    <source>
        <dbReference type="SAM" id="MobiDB-lite"/>
    </source>
</evidence>
<evidence type="ECO:0000256" key="6">
    <source>
        <dbReference type="ARBA" id="ARBA00023136"/>
    </source>
</evidence>
<evidence type="ECO:0000256" key="3">
    <source>
        <dbReference type="ARBA" id="ARBA00022475"/>
    </source>
</evidence>
<feature type="transmembrane region" description="Helical" evidence="8">
    <location>
        <begin position="411"/>
        <end position="429"/>
    </location>
</feature>
<keyword evidence="3" id="KW-1003">Cell membrane</keyword>
<evidence type="ECO:0000256" key="5">
    <source>
        <dbReference type="ARBA" id="ARBA00022989"/>
    </source>
</evidence>
<evidence type="ECO:0000256" key="4">
    <source>
        <dbReference type="ARBA" id="ARBA00022692"/>
    </source>
</evidence>
<feature type="transmembrane region" description="Helical" evidence="8">
    <location>
        <begin position="257"/>
        <end position="280"/>
    </location>
</feature>
<dbReference type="GO" id="GO:0005886">
    <property type="term" value="C:plasma membrane"/>
    <property type="evidence" value="ECO:0007669"/>
    <property type="project" value="UniProtKB-SubCell"/>
</dbReference>
<dbReference type="PANTHER" id="PTHR23513:SF6">
    <property type="entry name" value="MAJOR FACILITATOR SUPERFAMILY ASSOCIATED DOMAIN-CONTAINING PROTEIN"/>
    <property type="match status" value="1"/>
</dbReference>
<feature type="transmembrane region" description="Helical" evidence="8">
    <location>
        <begin position="320"/>
        <end position="338"/>
    </location>
</feature>